<dbReference type="EMBL" id="KN716621">
    <property type="protein sequence ID" value="KJH42819.1"/>
    <property type="molecule type" value="Genomic_DNA"/>
</dbReference>
<reference evidence="4 5" key="1">
    <citation type="submission" date="2013-11" db="EMBL/GenBank/DDBJ databases">
        <title>Draft genome of the bovine lungworm Dictyocaulus viviparus.</title>
        <authorList>
            <person name="Mitreva M."/>
        </authorList>
    </citation>
    <scope>NUCLEOTIDE SEQUENCE [LARGE SCALE GENOMIC DNA]</scope>
    <source>
        <strain evidence="4 5">HannoverDv2000</strain>
    </source>
</reference>
<evidence type="ECO:0000256" key="1">
    <source>
        <dbReference type="SAM" id="MobiDB-lite"/>
    </source>
</evidence>
<feature type="transmembrane region" description="Helical" evidence="2">
    <location>
        <begin position="58"/>
        <end position="82"/>
    </location>
</feature>
<dbReference type="InterPro" id="IPR019402">
    <property type="entry name" value="CWH43_N"/>
</dbReference>
<dbReference type="PANTHER" id="PTHR12892">
    <property type="entry name" value="FGF RECEPTOR ACTIVATING PROTEIN 1"/>
    <property type="match status" value="1"/>
</dbReference>
<evidence type="ECO:0000313" key="4">
    <source>
        <dbReference type="EMBL" id="KJH42819.1"/>
    </source>
</evidence>
<dbReference type="Proteomes" id="UP000053766">
    <property type="component" value="Unassembled WGS sequence"/>
</dbReference>
<dbReference type="GO" id="GO:0006506">
    <property type="term" value="P:GPI anchor biosynthetic process"/>
    <property type="evidence" value="ECO:0007669"/>
    <property type="project" value="TreeGrafter"/>
</dbReference>
<keyword evidence="2" id="KW-0472">Membrane</keyword>
<dbReference type="OrthoDB" id="5832478at2759"/>
<dbReference type="GO" id="GO:0000139">
    <property type="term" value="C:Golgi membrane"/>
    <property type="evidence" value="ECO:0007669"/>
    <property type="project" value="InterPro"/>
</dbReference>
<gene>
    <name evidence="4" type="ORF">DICVIV_11183</name>
</gene>
<evidence type="ECO:0000256" key="2">
    <source>
        <dbReference type="SAM" id="Phobius"/>
    </source>
</evidence>
<reference evidence="5" key="2">
    <citation type="journal article" date="2016" name="Sci. Rep.">
        <title>Dictyocaulus viviparus genome, variome and transcriptome elucidate lungworm biology and support future intervention.</title>
        <authorList>
            <person name="McNulty S.N."/>
            <person name="Strube C."/>
            <person name="Rosa B.A."/>
            <person name="Martin J.C."/>
            <person name="Tyagi R."/>
            <person name="Choi Y.J."/>
            <person name="Wang Q."/>
            <person name="Hallsworth Pepin K."/>
            <person name="Zhang X."/>
            <person name="Ozersky P."/>
            <person name="Wilson R.K."/>
            <person name="Sternberg P.W."/>
            <person name="Gasser R.B."/>
            <person name="Mitreva M."/>
        </authorList>
    </citation>
    <scope>NUCLEOTIDE SEQUENCE [LARGE SCALE GENOMIC DNA]</scope>
    <source>
        <strain evidence="5">HannoverDv2000</strain>
    </source>
</reference>
<dbReference type="PANTHER" id="PTHR12892:SF9">
    <property type="entry name" value="POST-GPI ATTACHMENT TO PROTEINS FACTOR 2-LIKE"/>
    <property type="match status" value="1"/>
</dbReference>
<sequence>MNFRKSEEVQKSPTPPLNEKGLFEPFEKDGKRITEILRTIDKRLNGFKNDIFSRFNSIEVFCAGFLPPLFGSVSAITIALIFHNNEISNYNWQCGRANLPSLSRIINLPVERTFWQLLLLFHMPIRVVELMTGFSRYQRLQNIHNKYRRLYEISRYGYFYFGLAELAFLSALSIVGERENIREFV</sequence>
<feature type="domain" description="CWH43-like N-terminal" evidence="3">
    <location>
        <begin position="60"/>
        <end position="180"/>
    </location>
</feature>
<keyword evidence="5" id="KW-1185">Reference proteome</keyword>
<proteinExistence type="predicted"/>
<feature type="compositionally biased region" description="Basic and acidic residues" evidence="1">
    <location>
        <begin position="1"/>
        <end position="10"/>
    </location>
</feature>
<keyword evidence="2" id="KW-1133">Transmembrane helix</keyword>
<accession>A0A0D8XGF0</accession>
<protein>
    <recommendedName>
        <fullName evidence="3">CWH43-like N-terminal domain-containing protein</fullName>
    </recommendedName>
</protein>
<evidence type="ECO:0000313" key="5">
    <source>
        <dbReference type="Proteomes" id="UP000053766"/>
    </source>
</evidence>
<dbReference type="Pfam" id="PF10277">
    <property type="entry name" value="Frag1"/>
    <property type="match status" value="1"/>
</dbReference>
<feature type="region of interest" description="Disordered" evidence="1">
    <location>
        <begin position="1"/>
        <end position="21"/>
    </location>
</feature>
<dbReference type="InterPro" id="IPR039545">
    <property type="entry name" value="PGAP2"/>
</dbReference>
<dbReference type="AlphaFoldDB" id="A0A0D8XGF0"/>
<name>A0A0D8XGF0_DICVI</name>
<evidence type="ECO:0000259" key="3">
    <source>
        <dbReference type="Pfam" id="PF10277"/>
    </source>
</evidence>
<feature type="transmembrane region" description="Helical" evidence="2">
    <location>
        <begin position="156"/>
        <end position="175"/>
    </location>
</feature>
<organism evidence="4 5">
    <name type="scientific">Dictyocaulus viviparus</name>
    <name type="common">Bovine lungworm</name>
    <dbReference type="NCBI Taxonomy" id="29172"/>
    <lineage>
        <taxon>Eukaryota</taxon>
        <taxon>Metazoa</taxon>
        <taxon>Ecdysozoa</taxon>
        <taxon>Nematoda</taxon>
        <taxon>Chromadorea</taxon>
        <taxon>Rhabditida</taxon>
        <taxon>Rhabditina</taxon>
        <taxon>Rhabditomorpha</taxon>
        <taxon>Strongyloidea</taxon>
        <taxon>Metastrongylidae</taxon>
        <taxon>Dictyocaulus</taxon>
    </lineage>
</organism>
<keyword evidence="2" id="KW-0812">Transmembrane</keyword>
<feature type="transmembrane region" description="Helical" evidence="2">
    <location>
        <begin position="114"/>
        <end position="135"/>
    </location>
</feature>
<dbReference type="GO" id="GO:0005789">
    <property type="term" value="C:endoplasmic reticulum membrane"/>
    <property type="evidence" value="ECO:0007669"/>
    <property type="project" value="TreeGrafter"/>
</dbReference>